<dbReference type="Gene3D" id="3.40.367.20">
    <property type="match status" value="1"/>
</dbReference>
<dbReference type="InterPro" id="IPR043129">
    <property type="entry name" value="ATPase_NBD"/>
</dbReference>
<comment type="similarity">
    <text evidence="3">Belongs to the bacterial glucokinase family.</text>
</comment>
<dbReference type="Pfam" id="PF02685">
    <property type="entry name" value="Glucokinase"/>
    <property type="match status" value="1"/>
</dbReference>
<keyword evidence="1 4" id="KW-0808">Transferase</keyword>
<dbReference type="Proteomes" id="UP001181355">
    <property type="component" value="Chromosome"/>
</dbReference>
<proteinExistence type="inferred from homology"/>
<name>A0ABY9RL86_9BURK</name>
<evidence type="ECO:0000256" key="3">
    <source>
        <dbReference type="RuleBase" id="RU004046"/>
    </source>
</evidence>
<dbReference type="InterPro" id="IPR050201">
    <property type="entry name" value="Bacterial_glucokinase"/>
</dbReference>
<dbReference type="GO" id="GO:0004340">
    <property type="term" value="F:glucokinase activity"/>
    <property type="evidence" value="ECO:0007669"/>
    <property type="project" value="UniProtKB-EC"/>
</dbReference>
<sequence>MSNPIPTCAATILVADIGGTHARFALANIASENIHIHSVEKLLCHDFPTFPEVIAHYQTLHPEAVAAAKTAMVMAVAAPIIDGDVAAQANMPWPVRRAEIAQHFTQAQSKHSNQVHLLNDFVALAHAIPTLNESDLQNLCMPASGPRPLGKEAVLVMGPGTGLGAALWCPGLHEQASTVIASEAGHATWAPVTDREFAVAALLRQEFAHLDVERVLSGPGLMNLYRAICTLEQTMPSLSSPADVTNRAMQDHANQRNSCAVAALDMFCGILGSVMADLCINFGCQRALLAGGIPSQIVDYLRQSRLQERVLAKGVMRSVMEQVQVDVLDHGQLALLGAAQYYREQFLRTL</sequence>
<evidence type="ECO:0000256" key="1">
    <source>
        <dbReference type="ARBA" id="ARBA00022679"/>
    </source>
</evidence>
<keyword evidence="2" id="KW-0418">Kinase</keyword>
<dbReference type="RefSeq" id="WP_309482277.1">
    <property type="nucleotide sequence ID" value="NZ_CP133720.1"/>
</dbReference>
<dbReference type="CDD" id="cd24008">
    <property type="entry name" value="ASKHA_NBD_GLK"/>
    <property type="match status" value="1"/>
</dbReference>
<keyword evidence="5" id="KW-1185">Reference proteome</keyword>
<accession>A0ABY9RL86</accession>
<dbReference type="EMBL" id="CP133720">
    <property type="protein sequence ID" value="WMW80786.1"/>
    <property type="molecule type" value="Genomic_DNA"/>
</dbReference>
<protein>
    <submittedName>
        <fullName evidence="4">Glucokinase</fullName>
        <ecNumber evidence="4">2.7.1.2</ecNumber>
    </submittedName>
</protein>
<dbReference type="PANTHER" id="PTHR47690">
    <property type="entry name" value="GLUCOKINASE"/>
    <property type="match status" value="1"/>
</dbReference>
<dbReference type="Gene3D" id="3.30.420.40">
    <property type="match status" value="1"/>
</dbReference>
<evidence type="ECO:0000313" key="5">
    <source>
        <dbReference type="Proteomes" id="UP001181355"/>
    </source>
</evidence>
<reference evidence="4" key="1">
    <citation type="submission" date="2023-09" db="EMBL/GenBank/DDBJ databases">
        <title>Undibacterium sp. 20NA77.5 isolated from freshwater.</title>
        <authorList>
            <person name="Le V."/>
            <person name="Ko S.-R."/>
            <person name="Ahn C.-Y."/>
            <person name="Oh H.-M."/>
        </authorList>
    </citation>
    <scope>NUCLEOTIDE SEQUENCE</scope>
    <source>
        <strain evidence="4">20NA77.5</strain>
    </source>
</reference>
<gene>
    <name evidence="4" type="ORF">RF679_00560</name>
</gene>
<dbReference type="EC" id="2.7.1.2" evidence="4"/>
<evidence type="ECO:0000256" key="2">
    <source>
        <dbReference type="ARBA" id="ARBA00022777"/>
    </source>
</evidence>
<organism evidence="4 5">
    <name type="scientific">Undibacterium cyanobacteriorum</name>
    <dbReference type="NCBI Taxonomy" id="3073561"/>
    <lineage>
        <taxon>Bacteria</taxon>
        <taxon>Pseudomonadati</taxon>
        <taxon>Pseudomonadota</taxon>
        <taxon>Betaproteobacteria</taxon>
        <taxon>Burkholderiales</taxon>
        <taxon>Oxalobacteraceae</taxon>
        <taxon>Undibacterium</taxon>
    </lineage>
</organism>
<evidence type="ECO:0000313" key="4">
    <source>
        <dbReference type="EMBL" id="WMW80786.1"/>
    </source>
</evidence>
<dbReference type="PANTHER" id="PTHR47690:SF1">
    <property type="entry name" value="GLUCOKINASE"/>
    <property type="match status" value="1"/>
</dbReference>
<dbReference type="NCBIfam" id="NF009073">
    <property type="entry name" value="PRK12408.1"/>
    <property type="match status" value="1"/>
</dbReference>
<dbReference type="InterPro" id="IPR003836">
    <property type="entry name" value="Glucokinase"/>
</dbReference>
<dbReference type="SUPFAM" id="SSF53067">
    <property type="entry name" value="Actin-like ATPase domain"/>
    <property type="match status" value="1"/>
</dbReference>